<sequence length="63" mass="6620">MLMAGRVNGNTLRAANKTLLASLPDLAVLLVLSAVVRLARIAALGFVSHSKLVCFLLDFSAPV</sequence>
<gene>
    <name evidence="2" type="ORF">DFR34_11633</name>
</gene>
<keyword evidence="3" id="KW-1185">Reference proteome</keyword>
<dbReference type="Proteomes" id="UP000247555">
    <property type="component" value="Unassembled WGS sequence"/>
</dbReference>
<keyword evidence="1" id="KW-0812">Transmembrane</keyword>
<evidence type="ECO:0000313" key="2">
    <source>
        <dbReference type="EMBL" id="PXX77653.1"/>
    </source>
</evidence>
<protein>
    <submittedName>
        <fullName evidence="2">Uncharacterized protein</fullName>
    </submittedName>
</protein>
<organism evidence="2 3">
    <name type="scientific">Rivihabitans pingtungensis</name>
    <dbReference type="NCBI Taxonomy" id="1054498"/>
    <lineage>
        <taxon>Bacteria</taxon>
        <taxon>Pseudomonadati</taxon>
        <taxon>Pseudomonadota</taxon>
        <taxon>Betaproteobacteria</taxon>
        <taxon>Neisseriales</taxon>
        <taxon>Aquaspirillaceae</taxon>
        <taxon>Rivihabitans</taxon>
    </lineage>
</organism>
<accession>A0A318KWR0</accession>
<comment type="caution">
    <text evidence="2">The sequence shown here is derived from an EMBL/GenBank/DDBJ whole genome shotgun (WGS) entry which is preliminary data.</text>
</comment>
<proteinExistence type="predicted"/>
<feature type="transmembrane region" description="Helical" evidence="1">
    <location>
        <begin position="26"/>
        <end position="47"/>
    </location>
</feature>
<evidence type="ECO:0000256" key="1">
    <source>
        <dbReference type="SAM" id="Phobius"/>
    </source>
</evidence>
<name>A0A318KWR0_9NEIS</name>
<keyword evidence="1" id="KW-0472">Membrane</keyword>
<dbReference type="EMBL" id="QJKI01000016">
    <property type="protein sequence ID" value="PXX77653.1"/>
    <property type="molecule type" value="Genomic_DNA"/>
</dbReference>
<evidence type="ECO:0000313" key="3">
    <source>
        <dbReference type="Proteomes" id="UP000247555"/>
    </source>
</evidence>
<reference evidence="2 3" key="1">
    <citation type="submission" date="2018-05" db="EMBL/GenBank/DDBJ databases">
        <title>Genomic Encyclopedia of Type Strains, Phase IV (KMG-IV): sequencing the most valuable type-strain genomes for metagenomic binning, comparative biology and taxonomic classification.</title>
        <authorList>
            <person name="Goeker M."/>
        </authorList>
    </citation>
    <scope>NUCLEOTIDE SEQUENCE [LARGE SCALE GENOMIC DNA]</scope>
    <source>
        <strain evidence="2 3">DSM 29661</strain>
    </source>
</reference>
<dbReference type="AlphaFoldDB" id="A0A318KWR0"/>
<keyword evidence="1" id="KW-1133">Transmembrane helix</keyword>